<accession>A0A6J4U7C7</accession>
<evidence type="ECO:0000256" key="1">
    <source>
        <dbReference type="SAM" id="MobiDB-lite"/>
    </source>
</evidence>
<feature type="region of interest" description="Disordered" evidence="1">
    <location>
        <begin position="23"/>
        <end position="42"/>
    </location>
</feature>
<protein>
    <submittedName>
        <fullName evidence="2">Uncharacterized protein</fullName>
    </submittedName>
</protein>
<sequence length="150" mass="17117">VVSILDRRRPVRRRPADHLRGLAPGRRRRRRRVGGEPRAVGDRPRTAWCRRRICAAGNADPGDHHHYRRDARRHTRLLRPGAFYGAPGADLPNRRRGLCPSVVARADFSGVRTWRRRRRGAHPGGDARGLGHDRDRRPDRGLAPDARPLL</sequence>
<organism evidence="2">
    <name type="scientific">uncultured Thermomicrobiales bacterium</name>
    <dbReference type="NCBI Taxonomy" id="1645740"/>
    <lineage>
        <taxon>Bacteria</taxon>
        <taxon>Pseudomonadati</taxon>
        <taxon>Thermomicrobiota</taxon>
        <taxon>Thermomicrobia</taxon>
        <taxon>Thermomicrobiales</taxon>
        <taxon>environmental samples</taxon>
    </lineage>
</organism>
<dbReference type="EMBL" id="CADCWE010000117">
    <property type="protein sequence ID" value="CAA9540603.1"/>
    <property type="molecule type" value="Genomic_DNA"/>
</dbReference>
<proteinExistence type="predicted"/>
<name>A0A6J4U7C7_9BACT</name>
<feature type="compositionally biased region" description="Basic and acidic residues" evidence="1">
    <location>
        <begin position="129"/>
        <end position="142"/>
    </location>
</feature>
<feature type="compositionally biased region" description="Basic and acidic residues" evidence="1">
    <location>
        <begin position="33"/>
        <end position="42"/>
    </location>
</feature>
<feature type="non-terminal residue" evidence="2">
    <location>
        <position position="150"/>
    </location>
</feature>
<dbReference type="AlphaFoldDB" id="A0A6J4U7C7"/>
<feature type="region of interest" description="Disordered" evidence="1">
    <location>
        <begin position="115"/>
        <end position="150"/>
    </location>
</feature>
<gene>
    <name evidence="2" type="ORF">AVDCRST_MAG73-1889</name>
</gene>
<evidence type="ECO:0000313" key="2">
    <source>
        <dbReference type="EMBL" id="CAA9540603.1"/>
    </source>
</evidence>
<feature type="non-terminal residue" evidence="2">
    <location>
        <position position="1"/>
    </location>
</feature>
<reference evidence="2" key="1">
    <citation type="submission" date="2020-02" db="EMBL/GenBank/DDBJ databases">
        <authorList>
            <person name="Meier V. D."/>
        </authorList>
    </citation>
    <scope>NUCLEOTIDE SEQUENCE</scope>
    <source>
        <strain evidence="2">AVDCRST_MAG73</strain>
    </source>
</reference>